<feature type="domain" description="GH18" evidence="3">
    <location>
        <begin position="60"/>
        <end position="326"/>
    </location>
</feature>
<dbReference type="InterPro" id="IPR016289">
    <property type="entry name" value="Endo-Fsp"/>
</dbReference>
<dbReference type="eggNOG" id="COG3325">
    <property type="taxonomic scope" value="Bacteria"/>
</dbReference>
<dbReference type="PIRSF" id="PIRSF001103">
    <property type="entry name" value="Endo-b-N-acetylglucosaminidase"/>
    <property type="match status" value="1"/>
</dbReference>
<evidence type="ECO:0000259" key="3">
    <source>
        <dbReference type="PROSITE" id="PS51910"/>
    </source>
</evidence>
<accession>A0A077EJY3</accession>
<evidence type="ECO:0000256" key="1">
    <source>
        <dbReference type="PIRSR" id="PIRSR001103-1"/>
    </source>
</evidence>
<feature type="active site" description="Proton donor" evidence="1">
    <location>
        <position position="182"/>
    </location>
</feature>
<dbReference type="InterPro" id="IPR017853">
    <property type="entry name" value="GH"/>
</dbReference>
<dbReference type="KEGG" id="eao:BD94_3083"/>
<dbReference type="STRING" id="1338011.BD94_3083"/>
<evidence type="ECO:0000256" key="2">
    <source>
        <dbReference type="SAM" id="SignalP"/>
    </source>
</evidence>
<dbReference type="HOGENOM" id="CLU_073784_1_0_10"/>
<sequence length="339" mass="37302">MKKFINQFSAGLKNNILVFLTFPFVWASCARDNSLSSENSNISPNAAVRAAVTGTTKANIKLFSFTEVNDTNPLNNLNFTLKNSGKPLIDIVVLFSANINYDAANDKVFVSNNPNVQHLLTNRTKYLKPLQDKGIKVILSILGNHDRSGIANLSTTRAKAFAQELKNTCDLYNLDGVFFDDEYSAYQTPPPSGFVTPSNNAAARLAYETKQAMPNKLVTVYVYSRTSSFPNTVDGVKAGSYVDYAIHDYGGSYDLATNYPGLAKSGMVMSSQEFNQGRYATAQALRNIVTKGYGGHMIFAMDPNRSNFTSGQLPALKLIAKELYGDELVYSNTPYSKDW</sequence>
<gene>
    <name evidence="4" type="ORF">BD94_3083</name>
</gene>
<dbReference type="Gene3D" id="3.20.20.80">
    <property type="entry name" value="Glycosidases"/>
    <property type="match status" value="1"/>
</dbReference>
<name>A0A077EJY3_9FLAO</name>
<proteinExistence type="predicted"/>
<dbReference type="PROSITE" id="PS51257">
    <property type="entry name" value="PROKAR_LIPOPROTEIN"/>
    <property type="match status" value="1"/>
</dbReference>
<dbReference type="CDD" id="cd06542">
    <property type="entry name" value="GH18_EndoS-like"/>
    <property type="match status" value="1"/>
</dbReference>
<dbReference type="AlphaFoldDB" id="A0A077EJY3"/>
<keyword evidence="2" id="KW-0732">Signal</keyword>
<dbReference type="GO" id="GO:0005576">
    <property type="term" value="C:extracellular region"/>
    <property type="evidence" value="ECO:0007669"/>
    <property type="project" value="InterPro"/>
</dbReference>
<dbReference type="Pfam" id="PF00704">
    <property type="entry name" value="Glyco_hydro_18"/>
    <property type="match status" value="1"/>
</dbReference>
<dbReference type="Proteomes" id="UP000028933">
    <property type="component" value="Chromosome"/>
</dbReference>
<feature type="chain" id="PRO_5001717806" evidence="2">
    <location>
        <begin position="28"/>
        <end position="339"/>
    </location>
</feature>
<dbReference type="GO" id="GO:0033925">
    <property type="term" value="F:mannosyl-glycoprotein endo-beta-N-acetylglucosaminidase activity"/>
    <property type="evidence" value="ECO:0007669"/>
    <property type="project" value="InterPro"/>
</dbReference>
<evidence type="ECO:0000313" key="5">
    <source>
        <dbReference type="Proteomes" id="UP000028933"/>
    </source>
</evidence>
<dbReference type="SUPFAM" id="SSF51445">
    <property type="entry name" value="(Trans)glycosidases"/>
    <property type="match status" value="1"/>
</dbReference>
<dbReference type="InterPro" id="IPR001223">
    <property type="entry name" value="Glyco_hydro18_cat"/>
</dbReference>
<protein>
    <submittedName>
        <fullName evidence="4">Endo-beta-N-acetylglucosaminidase F1</fullName>
    </submittedName>
</protein>
<feature type="signal peptide" evidence="2">
    <location>
        <begin position="1"/>
        <end position="27"/>
    </location>
</feature>
<dbReference type="EMBL" id="CP007547">
    <property type="protein sequence ID" value="AIL46858.1"/>
    <property type="molecule type" value="Genomic_DNA"/>
</dbReference>
<evidence type="ECO:0000313" key="4">
    <source>
        <dbReference type="EMBL" id="AIL46858.1"/>
    </source>
</evidence>
<reference evidence="4 5" key="1">
    <citation type="journal article" date="2013" name="Lancet">
        <title>First case of E anophelis outbreak in an intensive-care unit.</title>
        <authorList>
            <person name="Teo J."/>
            <person name="Tan S.Y."/>
            <person name="Tay M."/>
            <person name="Ding Y."/>
            <person name="Kjelleberg S."/>
            <person name="Givskov M."/>
            <person name="Lin R.T."/>
            <person name="Yang L."/>
        </authorList>
    </citation>
    <scope>NUCLEOTIDE SEQUENCE [LARGE SCALE GENOMIC DNA]</scope>
    <source>
        <strain evidence="4 5">NUHP1</strain>
    </source>
</reference>
<dbReference type="GO" id="GO:0005975">
    <property type="term" value="P:carbohydrate metabolic process"/>
    <property type="evidence" value="ECO:0007669"/>
    <property type="project" value="InterPro"/>
</dbReference>
<dbReference type="PROSITE" id="PS51910">
    <property type="entry name" value="GH18_2"/>
    <property type="match status" value="1"/>
</dbReference>
<dbReference type="RefSeq" id="WP_024566154.1">
    <property type="nucleotide sequence ID" value="NZ_CP007547.1"/>
</dbReference>
<organism evidence="4 5">
    <name type="scientific">Elizabethkingia anophelis NUHP1</name>
    <dbReference type="NCBI Taxonomy" id="1338011"/>
    <lineage>
        <taxon>Bacteria</taxon>
        <taxon>Pseudomonadati</taxon>
        <taxon>Bacteroidota</taxon>
        <taxon>Flavobacteriia</taxon>
        <taxon>Flavobacteriales</taxon>
        <taxon>Weeksellaceae</taxon>
        <taxon>Elizabethkingia</taxon>
    </lineage>
</organism>